<feature type="region of interest" description="Disordered" evidence="2">
    <location>
        <begin position="94"/>
        <end position="114"/>
    </location>
</feature>
<evidence type="ECO:0000256" key="1">
    <source>
        <dbReference type="PROSITE-ProRule" id="PRU00723"/>
    </source>
</evidence>
<dbReference type="InterPro" id="IPR000571">
    <property type="entry name" value="Znf_CCCH"/>
</dbReference>
<feature type="compositionally biased region" description="Acidic residues" evidence="2">
    <location>
        <begin position="827"/>
        <end position="861"/>
    </location>
</feature>
<dbReference type="Proteomes" id="UP000770015">
    <property type="component" value="Unassembled WGS sequence"/>
</dbReference>
<feature type="compositionally biased region" description="Polar residues" evidence="2">
    <location>
        <begin position="163"/>
        <end position="174"/>
    </location>
</feature>
<keyword evidence="1" id="KW-0863">Zinc-finger</keyword>
<dbReference type="GO" id="GO:0008270">
    <property type="term" value="F:zinc ion binding"/>
    <property type="evidence" value="ECO:0007669"/>
    <property type="project" value="UniProtKB-KW"/>
</dbReference>
<protein>
    <recommendedName>
        <fullName evidence="3">C3H1-type domain-containing protein</fullName>
    </recommendedName>
</protein>
<feature type="region of interest" description="Disordered" evidence="2">
    <location>
        <begin position="284"/>
        <end position="465"/>
    </location>
</feature>
<keyword evidence="5" id="KW-1185">Reference proteome</keyword>
<sequence length="1058" mass="113801">MSYHAQGYNQSHGQPGQQFPYPPPSGPAFPGLQMHYAQPAFTQNHNLIPGLAFGNSPSPGIWNPPPPPAEPKLVPAARYYQPIQTPAKTVAPIQKPPVQTASQPADSAAEEGEISEGQFDDLYEPADATVIHHDDGPDDYDPANPSWMTAPTTHLSGAPHITPTINGTSKNAQGPASDEADSSRSAREASDSYSPYLSPREYHDQLAAMPPAHAEPQKYTTALVNAQASPRVPSADDMATAKQQAHAAVLQLLPFNIGFDDYVREGVDPSVLRSVFSELGLDPSTTTTPVKTKTNAANTAATRTQSATKTTKEKSPKVQKPAPVTAASSAASLADRKAEERKDRIARLWAAKGAKNGSTQPSASTVKAGSDQPTASSQTDRTEKETVLQQKMEALRKSREARAQKAASKTEAAPIEPAATQAAQVPEVAAESPPQQSQKGLAIPGLAASTAGPASSPANSRKRPVAADFVDEAPLHVSKRPFGQDRGDRFVIDVSEESDDEDVEMELGSGDEAAVLRSGPYIQRTTSFRDVPQLTNAFNQRQPFSSPGGKPSATPPNGLANMDKKIEEMKKKIALAEARKKLKLALGNRKGTTTPNSTLPTTDVSPGMIIPKPALRRVQSLDVPAASDELAVSATERSSPALPEAPIQLRLPKLSDLSAEDRKQRQDRFRSLSHSLPLVDGKLQAKVKKLHLLQTQITRLEKEIAQESAEKQKMEAELEILQPAMEASESPEAENTPEASEEPSHAQMAYQPPTTSEEATPGSASTPLDDDEAGGVALQSEVTELEASRPAADITVGTTSETTGDQPGSRESSSRADSAMETSSDGLVEETEEAQPIENEEDAMQVDDEPTGQEEDSDDVVDLTNRGTDESQQATPEPQAGPSQISVGVNDSRPDEGLDGLRESRQGGRSGSRQVDETVFKPYQTPFNIFRDFRYHPSFATQVPGGLRSLTYSNKIDPKHPVCPNQLDGRQCPKGADCEYQHFETMKLPDDQILLQLGGTKLQGAERNRFNAGLRELLHDLREKNIKDFPRIAQGIVDFHNRFSGDPSKVLSLGDIPL</sequence>
<feature type="compositionally biased region" description="Basic and acidic residues" evidence="2">
    <location>
        <begin position="393"/>
        <end position="403"/>
    </location>
</feature>
<dbReference type="PROSITE" id="PS50103">
    <property type="entry name" value="ZF_C3H1"/>
    <property type="match status" value="1"/>
</dbReference>
<feature type="compositionally biased region" description="Polar residues" evidence="2">
    <location>
        <begin position="356"/>
        <end position="379"/>
    </location>
</feature>
<organism evidence="4 5">
    <name type="scientific">Plectosphaerella plurivora</name>
    <dbReference type="NCBI Taxonomy" id="936078"/>
    <lineage>
        <taxon>Eukaryota</taxon>
        <taxon>Fungi</taxon>
        <taxon>Dikarya</taxon>
        <taxon>Ascomycota</taxon>
        <taxon>Pezizomycotina</taxon>
        <taxon>Sordariomycetes</taxon>
        <taxon>Hypocreomycetidae</taxon>
        <taxon>Glomerellales</taxon>
        <taxon>Plectosphaerellaceae</taxon>
        <taxon>Plectosphaerella</taxon>
    </lineage>
</organism>
<feature type="compositionally biased region" description="Polar residues" evidence="2">
    <location>
        <begin position="870"/>
        <end position="889"/>
    </location>
</feature>
<evidence type="ECO:0000313" key="5">
    <source>
        <dbReference type="Proteomes" id="UP000770015"/>
    </source>
</evidence>
<reference evidence="4" key="1">
    <citation type="journal article" date="2021" name="Nat. Commun.">
        <title>Genetic determinants of endophytism in the Arabidopsis root mycobiome.</title>
        <authorList>
            <person name="Mesny F."/>
            <person name="Miyauchi S."/>
            <person name="Thiergart T."/>
            <person name="Pickel B."/>
            <person name="Atanasova L."/>
            <person name="Karlsson M."/>
            <person name="Huettel B."/>
            <person name="Barry K.W."/>
            <person name="Haridas S."/>
            <person name="Chen C."/>
            <person name="Bauer D."/>
            <person name="Andreopoulos W."/>
            <person name="Pangilinan J."/>
            <person name="LaButti K."/>
            <person name="Riley R."/>
            <person name="Lipzen A."/>
            <person name="Clum A."/>
            <person name="Drula E."/>
            <person name="Henrissat B."/>
            <person name="Kohler A."/>
            <person name="Grigoriev I.V."/>
            <person name="Martin F.M."/>
            <person name="Hacquard S."/>
        </authorList>
    </citation>
    <scope>NUCLEOTIDE SEQUENCE</scope>
    <source>
        <strain evidence="4">MPI-SDFR-AT-0117</strain>
    </source>
</reference>
<feature type="compositionally biased region" description="Polar residues" evidence="2">
    <location>
        <begin position="752"/>
        <end position="766"/>
    </location>
</feature>
<gene>
    <name evidence="4" type="ORF">F5X68DRAFT_197419</name>
</gene>
<accession>A0A9P8VKZ0</accession>
<dbReference type="GO" id="GO:0005634">
    <property type="term" value="C:nucleus"/>
    <property type="evidence" value="ECO:0007669"/>
    <property type="project" value="TreeGrafter"/>
</dbReference>
<feature type="region of interest" description="Disordered" evidence="2">
    <location>
        <begin position="539"/>
        <end position="559"/>
    </location>
</feature>
<dbReference type="PANTHER" id="PTHR21563:SF3">
    <property type="entry name" value="ZINC FINGER C3H1 DOMAIN-CONTAINING PROTEIN"/>
    <property type="match status" value="1"/>
</dbReference>
<feature type="compositionally biased region" description="Low complexity" evidence="2">
    <location>
        <begin position="410"/>
        <end position="424"/>
    </location>
</feature>
<feature type="compositionally biased region" description="Basic and acidic residues" evidence="2">
    <location>
        <begin position="181"/>
        <end position="190"/>
    </location>
</feature>
<keyword evidence="1" id="KW-0479">Metal-binding</keyword>
<feature type="region of interest" description="Disordered" evidence="2">
    <location>
        <begin position="708"/>
        <end position="918"/>
    </location>
</feature>
<dbReference type="EMBL" id="JAGSXJ010000001">
    <property type="protein sequence ID" value="KAH6697485.1"/>
    <property type="molecule type" value="Genomic_DNA"/>
</dbReference>
<feature type="region of interest" description="Disordered" evidence="2">
    <location>
        <begin position="1"/>
        <end position="32"/>
    </location>
</feature>
<keyword evidence="1" id="KW-0862">Zinc</keyword>
<evidence type="ECO:0000256" key="2">
    <source>
        <dbReference type="SAM" id="MobiDB-lite"/>
    </source>
</evidence>
<dbReference type="PANTHER" id="PTHR21563">
    <property type="entry name" value="ZINC FINGER C3H1 DOMAIN-CONTAINING PROTEIN"/>
    <property type="match status" value="1"/>
</dbReference>
<proteinExistence type="predicted"/>
<feature type="compositionally biased region" description="Basic and acidic residues" evidence="2">
    <location>
        <begin position="892"/>
        <end position="906"/>
    </location>
</feature>
<feature type="compositionally biased region" description="Low complexity" evidence="2">
    <location>
        <begin position="444"/>
        <end position="458"/>
    </location>
</feature>
<feature type="compositionally biased region" description="Low complexity" evidence="2">
    <location>
        <begin position="592"/>
        <end position="602"/>
    </location>
</feature>
<feature type="zinc finger region" description="C3H1-type" evidence="1">
    <location>
        <begin position="957"/>
        <end position="985"/>
    </location>
</feature>
<feature type="region of interest" description="Disordered" evidence="2">
    <location>
        <begin position="496"/>
        <end position="518"/>
    </location>
</feature>
<feature type="compositionally biased region" description="Low complexity" evidence="2">
    <location>
        <begin position="284"/>
        <end position="308"/>
    </location>
</feature>
<feature type="region of interest" description="Disordered" evidence="2">
    <location>
        <begin position="588"/>
        <end position="608"/>
    </location>
</feature>
<dbReference type="GO" id="GO:0000178">
    <property type="term" value="C:exosome (RNase complex)"/>
    <property type="evidence" value="ECO:0007669"/>
    <property type="project" value="TreeGrafter"/>
</dbReference>
<dbReference type="OrthoDB" id="1922977at2759"/>
<feature type="domain" description="C3H1-type" evidence="3">
    <location>
        <begin position="957"/>
        <end position="985"/>
    </location>
</feature>
<evidence type="ECO:0000313" key="4">
    <source>
        <dbReference type="EMBL" id="KAH6697485.1"/>
    </source>
</evidence>
<feature type="compositionally biased region" description="Polar residues" evidence="2">
    <location>
        <begin position="796"/>
        <end position="811"/>
    </location>
</feature>
<name>A0A9P8VKZ0_9PEZI</name>
<feature type="region of interest" description="Disordered" evidence="2">
    <location>
        <begin position="151"/>
        <end position="198"/>
    </location>
</feature>
<comment type="caution">
    <text evidence="4">The sequence shown here is derived from an EMBL/GenBank/DDBJ whole genome shotgun (WGS) entry which is preliminary data.</text>
</comment>
<evidence type="ECO:0000259" key="3">
    <source>
        <dbReference type="PROSITE" id="PS50103"/>
    </source>
</evidence>
<feature type="compositionally biased region" description="Low complexity" evidence="2">
    <location>
        <begin position="723"/>
        <end position="734"/>
    </location>
</feature>
<dbReference type="InterPro" id="IPR039278">
    <property type="entry name" value="Red1"/>
</dbReference>
<feature type="compositionally biased region" description="Acidic residues" evidence="2">
    <location>
        <begin position="496"/>
        <end position="505"/>
    </location>
</feature>
<dbReference type="AlphaFoldDB" id="A0A9P8VKZ0"/>
<feature type="compositionally biased region" description="Basic and acidic residues" evidence="2">
    <location>
        <begin position="334"/>
        <end position="346"/>
    </location>
</feature>